<dbReference type="SMART" id="SM00448">
    <property type="entry name" value="REC"/>
    <property type="match status" value="1"/>
</dbReference>
<reference evidence="8 9" key="1">
    <citation type="submission" date="2019-04" db="EMBL/GenBank/DDBJ databases">
        <title>Geobacter oryzae sp. nov., ferric-reducing bacteria isolated from paddy soil.</title>
        <authorList>
            <person name="Xu Z."/>
            <person name="Masuda Y."/>
            <person name="Itoh H."/>
            <person name="Senoo K."/>
        </authorList>
    </citation>
    <scope>NUCLEOTIDE SEQUENCE [LARGE SCALE GENOMIC DNA]</scope>
    <source>
        <strain evidence="8 9">Red111</strain>
    </source>
</reference>
<dbReference type="InterPro" id="IPR001789">
    <property type="entry name" value="Sig_transdc_resp-reg_receiver"/>
</dbReference>
<keyword evidence="2" id="KW-0902">Two-component regulatory system</keyword>
<dbReference type="FunFam" id="3.40.50.2300:FF:000001">
    <property type="entry name" value="DNA-binding response regulator PhoB"/>
    <property type="match status" value="1"/>
</dbReference>
<dbReference type="Gene3D" id="3.40.50.2300">
    <property type="match status" value="1"/>
</dbReference>
<dbReference type="EMBL" id="SRSC01000001">
    <property type="protein sequence ID" value="TGU73924.1"/>
    <property type="molecule type" value="Genomic_DNA"/>
</dbReference>
<evidence type="ECO:0000256" key="4">
    <source>
        <dbReference type="ARBA" id="ARBA00023125"/>
    </source>
</evidence>
<keyword evidence="9" id="KW-1185">Reference proteome</keyword>
<feature type="domain" description="Response regulatory" evidence="7">
    <location>
        <begin position="5"/>
        <end position="121"/>
    </location>
</feature>
<protein>
    <submittedName>
        <fullName evidence="8">Response regulator</fullName>
    </submittedName>
</protein>
<dbReference type="PANTHER" id="PTHR44591:SF3">
    <property type="entry name" value="RESPONSE REGULATORY DOMAIN-CONTAINING PROTEIN"/>
    <property type="match status" value="1"/>
</dbReference>
<evidence type="ECO:0000313" key="9">
    <source>
        <dbReference type="Proteomes" id="UP000306416"/>
    </source>
</evidence>
<organism evidence="8 9">
    <name type="scientific">Geomonas terrae</name>
    <dbReference type="NCBI Taxonomy" id="2562681"/>
    <lineage>
        <taxon>Bacteria</taxon>
        <taxon>Pseudomonadati</taxon>
        <taxon>Thermodesulfobacteriota</taxon>
        <taxon>Desulfuromonadia</taxon>
        <taxon>Geobacterales</taxon>
        <taxon>Geobacteraceae</taxon>
        <taxon>Geomonas</taxon>
    </lineage>
</organism>
<gene>
    <name evidence="8" type="ORF">E4633_00160</name>
</gene>
<keyword evidence="5" id="KW-0804">Transcription</keyword>
<dbReference type="InterPro" id="IPR011006">
    <property type="entry name" value="CheY-like_superfamily"/>
</dbReference>
<dbReference type="Proteomes" id="UP000306416">
    <property type="component" value="Unassembled WGS sequence"/>
</dbReference>
<proteinExistence type="predicted"/>
<dbReference type="InterPro" id="IPR050595">
    <property type="entry name" value="Bact_response_regulator"/>
</dbReference>
<evidence type="ECO:0000256" key="5">
    <source>
        <dbReference type="ARBA" id="ARBA00023163"/>
    </source>
</evidence>
<comment type="caution">
    <text evidence="8">The sequence shown here is derived from an EMBL/GenBank/DDBJ whole genome shotgun (WGS) entry which is preliminary data.</text>
</comment>
<keyword evidence="3" id="KW-0805">Transcription regulation</keyword>
<sequence>MEKNRILVVEDEESLLKLESILFTSKGYQVTGVRGGKEALASIAEQAPDIIVLDLMLPDMDGFEVCRHIKENEATRAIPVVMLTAKKSSRDLEHGKQVGANAYITKPFKSIKVLEVIEELLGNQQEKEGR</sequence>
<accession>A0A4S1CJP3</accession>
<dbReference type="GO" id="GO:0000160">
    <property type="term" value="P:phosphorelay signal transduction system"/>
    <property type="evidence" value="ECO:0007669"/>
    <property type="project" value="UniProtKB-KW"/>
</dbReference>
<dbReference type="GO" id="GO:0003677">
    <property type="term" value="F:DNA binding"/>
    <property type="evidence" value="ECO:0007669"/>
    <property type="project" value="UniProtKB-KW"/>
</dbReference>
<keyword evidence="4" id="KW-0238">DNA-binding</keyword>
<evidence type="ECO:0000259" key="7">
    <source>
        <dbReference type="PROSITE" id="PS50110"/>
    </source>
</evidence>
<name>A0A4S1CJP3_9BACT</name>
<keyword evidence="1 6" id="KW-0597">Phosphoprotein</keyword>
<evidence type="ECO:0000256" key="3">
    <source>
        <dbReference type="ARBA" id="ARBA00023015"/>
    </source>
</evidence>
<dbReference type="SUPFAM" id="SSF52172">
    <property type="entry name" value="CheY-like"/>
    <property type="match status" value="1"/>
</dbReference>
<dbReference type="PANTHER" id="PTHR44591">
    <property type="entry name" value="STRESS RESPONSE REGULATOR PROTEIN 1"/>
    <property type="match status" value="1"/>
</dbReference>
<dbReference type="AlphaFoldDB" id="A0A4S1CJP3"/>
<evidence type="ECO:0000313" key="8">
    <source>
        <dbReference type="EMBL" id="TGU73924.1"/>
    </source>
</evidence>
<evidence type="ECO:0000256" key="2">
    <source>
        <dbReference type="ARBA" id="ARBA00023012"/>
    </source>
</evidence>
<feature type="modified residue" description="4-aspartylphosphate" evidence="6">
    <location>
        <position position="54"/>
    </location>
</feature>
<evidence type="ECO:0000256" key="1">
    <source>
        <dbReference type="ARBA" id="ARBA00022553"/>
    </source>
</evidence>
<dbReference type="RefSeq" id="WP_135868270.1">
    <property type="nucleotide sequence ID" value="NZ_SRSC01000001.1"/>
</dbReference>
<dbReference type="Pfam" id="PF00072">
    <property type="entry name" value="Response_reg"/>
    <property type="match status" value="1"/>
</dbReference>
<dbReference type="PROSITE" id="PS50110">
    <property type="entry name" value="RESPONSE_REGULATORY"/>
    <property type="match status" value="1"/>
</dbReference>
<evidence type="ECO:0000256" key="6">
    <source>
        <dbReference type="PROSITE-ProRule" id="PRU00169"/>
    </source>
</evidence>